<dbReference type="FunFam" id="3.90.430.10:FF:000001">
    <property type="entry name" value="Copper fist DNA-binding protein"/>
    <property type="match status" value="1"/>
</dbReference>
<dbReference type="Proteomes" id="UP000244073">
    <property type="component" value="Unassembled WGS sequence"/>
</dbReference>
<comment type="subcellular location">
    <subcellularLocation>
        <location evidence="1">Nucleus</location>
    </subcellularLocation>
</comment>
<reference evidence="9 10" key="1">
    <citation type="journal article" date="2018" name="Proc. Natl. Acad. Sci. U.S.A.">
        <title>Linking secondary metabolites to gene clusters through genome sequencing of six diverse Aspergillus species.</title>
        <authorList>
            <person name="Kaerboelling I."/>
            <person name="Vesth T.C."/>
            <person name="Frisvad J.C."/>
            <person name="Nybo J.L."/>
            <person name="Theobald S."/>
            <person name="Kuo A."/>
            <person name="Bowyer P."/>
            <person name="Matsuda Y."/>
            <person name="Mondo S."/>
            <person name="Lyhne E.K."/>
            <person name="Kogle M.E."/>
            <person name="Clum A."/>
            <person name="Lipzen A."/>
            <person name="Salamov A."/>
            <person name="Ngan C.Y."/>
            <person name="Daum C."/>
            <person name="Chiniquy J."/>
            <person name="Barry K."/>
            <person name="LaButti K."/>
            <person name="Haridas S."/>
            <person name="Simmons B.A."/>
            <person name="Magnuson J.K."/>
            <person name="Mortensen U.H."/>
            <person name="Larsen T.O."/>
            <person name="Grigoriev I.V."/>
            <person name="Baker S.E."/>
            <person name="Andersen M.R."/>
        </authorList>
    </citation>
    <scope>NUCLEOTIDE SEQUENCE [LARGE SCALE GENOMIC DNA]</scope>
    <source>
        <strain evidence="9 10">IBT 24754</strain>
    </source>
</reference>
<dbReference type="GO" id="GO:0006878">
    <property type="term" value="P:intracellular copper ion homeostasis"/>
    <property type="evidence" value="ECO:0007669"/>
    <property type="project" value="TreeGrafter"/>
</dbReference>
<dbReference type="PANTHER" id="PTHR28088:SF9">
    <property type="entry name" value="TRANSCRIPTION FACTOR GRISEA, PUTATIVE (AFU_ORTHOLOGUE AFUA_1G13190)-RELATED"/>
    <property type="match status" value="1"/>
</dbReference>
<name>A0A2T5LWV1_9EURO</name>
<dbReference type="GeneID" id="63812820"/>
<accession>A0A2T5LWV1</accession>
<sequence>MPLDEEGNKWSCEPCMRGHRSSKCQHFDRLMSKVPKSGRPLKKCPHATSSCSCKKSYTFMTRIPKALTCSHFPVEGSTFRCRPWYQVAPRQDDACQDAQSTAVPTISRAGIVPDRVSHSNHSADILPSTSQVTKSFVPPLSSSLCISSNTTAVFDSSLFQVPEYPRFTVPQNVEVASAYHHSATRYNFTDIPEIQPQTNSRPLDIFRGGANIPGGGRIGVNSSPRQYISSEPTSFNIPSALRQSERGETNEHTRLKSYSKYQPIPRGSQHAVLPSQEPHNMGSTPDLDILNEFNSYFLPSSQSSEPGAGHDSQLIGLGLSRNLHAERF</sequence>
<keyword evidence="5" id="KW-0805">Transcription regulation</keyword>
<keyword evidence="2" id="KW-0479">Metal-binding</keyword>
<dbReference type="SMART" id="SM01090">
    <property type="entry name" value="Copper-fist"/>
    <property type="match status" value="1"/>
</dbReference>
<dbReference type="Gene3D" id="3.90.430.10">
    <property type="entry name" value="Copper fist DNA-binding domain"/>
    <property type="match status" value="1"/>
</dbReference>
<dbReference type="GO" id="GO:0045944">
    <property type="term" value="P:positive regulation of transcription by RNA polymerase II"/>
    <property type="evidence" value="ECO:0007669"/>
    <property type="project" value="TreeGrafter"/>
</dbReference>
<dbReference type="GO" id="GO:0005507">
    <property type="term" value="F:copper ion binding"/>
    <property type="evidence" value="ECO:0007669"/>
    <property type="project" value="InterPro"/>
</dbReference>
<dbReference type="SUPFAM" id="SSF57879">
    <property type="entry name" value="Zinc domain conserved in yeast copper-regulated transcription factors"/>
    <property type="match status" value="1"/>
</dbReference>
<keyword evidence="3" id="KW-0862">Zinc</keyword>
<proteinExistence type="predicted"/>
<dbReference type="GO" id="GO:0006879">
    <property type="term" value="P:intracellular iron ion homeostasis"/>
    <property type="evidence" value="ECO:0007669"/>
    <property type="project" value="TreeGrafter"/>
</dbReference>
<evidence type="ECO:0000256" key="3">
    <source>
        <dbReference type="ARBA" id="ARBA00022833"/>
    </source>
</evidence>
<keyword evidence="7" id="KW-0539">Nucleus</keyword>
<organism evidence="9 10">
    <name type="scientific">Aspergillus ochraceoroseus IBT 24754</name>
    <dbReference type="NCBI Taxonomy" id="1392256"/>
    <lineage>
        <taxon>Eukaryota</taxon>
        <taxon>Fungi</taxon>
        <taxon>Dikarya</taxon>
        <taxon>Ascomycota</taxon>
        <taxon>Pezizomycotina</taxon>
        <taxon>Eurotiomycetes</taxon>
        <taxon>Eurotiomycetidae</taxon>
        <taxon>Eurotiales</taxon>
        <taxon>Aspergillaceae</taxon>
        <taxon>Aspergillus</taxon>
        <taxon>Aspergillus subgen. Nidulantes</taxon>
    </lineage>
</organism>
<keyword evidence="6" id="KW-0804">Transcription</keyword>
<evidence type="ECO:0000256" key="4">
    <source>
        <dbReference type="ARBA" id="ARBA00023008"/>
    </source>
</evidence>
<dbReference type="PANTHER" id="PTHR28088">
    <property type="entry name" value="TRANSCRIPTIONAL ACTIVATOR HAA1-RELATED"/>
    <property type="match status" value="1"/>
</dbReference>
<dbReference type="Pfam" id="PF00649">
    <property type="entry name" value="Copper-fist"/>
    <property type="match status" value="1"/>
</dbReference>
<evidence type="ECO:0000256" key="5">
    <source>
        <dbReference type="ARBA" id="ARBA00023015"/>
    </source>
</evidence>
<keyword evidence="4" id="KW-0186">Copper</keyword>
<feature type="domain" description="Copper-fist" evidence="8">
    <location>
        <begin position="6"/>
        <end position="41"/>
    </location>
</feature>
<dbReference type="InterPro" id="IPR051763">
    <property type="entry name" value="Copper_Homeo_Regul"/>
</dbReference>
<evidence type="ECO:0000256" key="6">
    <source>
        <dbReference type="ARBA" id="ARBA00023163"/>
    </source>
</evidence>
<dbReference type="AlphaFoldDB" id="A0A2T5LWV1"/>
<dbReference type="GO" id="GO:0000978">
    <property type="term" value="F:RNA polymerase II cis-regulatory region sequence-specific DNA binding"/>
    <property type="evidence" value="ECO:0007669"/>
    <property type="project" value="TreeGrafter"/>
</dbReference>
<evidence type="ECO:0000259" key="8">
    <source>
        <dbReference type="PROSITE" id="PS50073"/>
    </source>
</evidence>
<protein>
    <recommendedName>
        <fullName evidence="8">Copper-fist domain-containing protein</fullName>
    </recommendedName>
</protein>
<dbReference type="EMBL" id="MSFN02000004">
    <property type="protein sequence ID" value="PTU20723.1"/>
    <property type="molecule type" value="Genomic_DNA"/>
</dbReference>
<dbReference type="OrthoDB" id="5600085at2759"/>
<dbReference type="GO" id="GO:0000981">
    <property type="term" value="F:DNA-binding transcription factor activity, RNA polymerase II-specific"/>
    <property type="evidence" value="ECO:0007669"/>
    <property type="project" value="TreeGrafter"/>
</dbReference>
<dbReference type="RefSeq" id="XP_040752115.1">
    <property type="nucleotide sequence ID" value="XM_040895938.1"/>
</dbReference>
<dbReference type="PROSITE" id="PS50073">
    <property type="entry name" value="COPPER_FIST_2"/>
    <property type="match status" value="1"/>
</dbReference>
<dbReference type="SMART" id="SM00412">
    <property type="entry name" value="Cu_FIST"/>
    <property type="match status" value="1"/>
</dbReference>
<evidence type="ECO:0000313" key="9">
    <source>
        <dbReference type="EMBL" id="PTU20723.1"/>
    </source>
</evidence>
<evidence type="ECO:0000256" key="7">
    <source>
        <dbReference type="ARBA" id="ARBA00023242"/>
    </source>
</evidence>
<dbReference type="InterPro" id="IPR001083">
    <property type="entry name" value="Cu_fist_DNA-bd_dom"/>
</dbReference>
<evidence type="ECO:0000313" key="10">
    <source>
        <dbReference type="Proteomes" id="UP000244073"/>
    </source>
</evidence>
<dbReference type="GO" id="GO:0005634">
    <property type="term" value="C:nucleus"/>
    <property type="evidence" value="ECO:0007669"/>
    <property type="project" value="UniProtKB-SubCell"/>
</dbReference>
<gene>
    <name evidence="9" type="ORF">P175DRAFT_0493054</name>
</gene>
<dbReference type="VEuPathDB" id="FungiDB:P175DRAFT_0493054"/>
<evidence type="ECO:0000256" key="2">
    <source>
        <dbReference type="ARBA" id="ARBA00022723"/>
    </source>
</evidence>
<evidence type="ECO:0000256" key="1">
    <source>
        <dbReference type="ARBA" id="ARBA00004123"/>
    </source>
</evidence>
<comment type="caution">
    <text evidence="9">The sequence shown here is derived from an EMBL/GenBank/DDBJ whole genome shotgun (WGS) entry which is preliminary data.</text>
</comment>
<dbReference type="InterPro" id="IPR036395">
    <property type="entry name" value="Cu_fist_DNA-bd_dom_sf"/>
</dbReference>